<dbReference type="Proteomes" id="UP000029738">
    <property type="component" value="Unassembled WGS sequence"/>
</dbReference>
<keyword evidence="3" id="KW-1185">Reference proteome</keyword>
<gene>
    <name evidence="2" type="ORF">DA73_0226370</name>
    <name evidence="1" type="ORF">DA73_0400003615</name>
</gene>
<evidence type="ECO:0000313" key="3">
    <source>
        <dbReference type="Proteomes" id="UP000029738"/>
    </source>
</evidence>
<dbReference type="EMBL" id="JHEG04000001">
    <property type="protein sequence ID" value="KAF3884663.1"/>
    <property type="molecule type" value="Genomic_DNA"/>
</dbReference>
<dbReference type="OrthoDB" id="484836at2"/>
<sequence length="156" mass="17564">MLGLAHSQDSKVNVTVPIQRLVRAIQVSQGEFSLLLACCHSTVKQTQILHLLKEFCPTEINEITLPANSETFYTTVNDLLGSARPQALVIGGLESVIAINQLLVSTNIMRDELRKRFQHPLVLWVNDEILQKLVWLAPDLKNWAACTIRFDGHDEH</sequence>
<reference evidence="1" key="2">
    <citation type="submission" date="2019-11" db="EMBL/GenBank/DDBJ databases">
        <title>Improved Assembly of Tolypothrix boutellei genome.</title>
        <authorList>
            <person name="Sarangi A.N."/>
            <person name="Mukherjee M."/>
            <person name="Ghosh S."/>
            <person name="Singh D."/>
            <person name="Das A."/>
            <person name="Kant S."/>
            <person name="Prusty A."/>
            <person name="Tripathy S."/>
        </authorList>
    </citation>
    <scope>NUCLEOTIDE SEQUENCE</scope>
    <source>
        <strain evidence="1">VB521301</strain>
    </source>
</reference>
<proteinExistence type="predicted"/>
<dbReference type="AlphaFoldDB" id="A0A0C1R1W6"/>
<reference evidence="2" key="1">
    <citation type="journal article" date="2015" name="Genome Announc.">
        <title>Draft Genome Sequence of Tolypothrix boutellei Strain VB521301.</title>
        <authorList>
            <person name="Chandrababunaidu M.M."/>
            <person name="Singh D."/>
            <person name="Sen D."/>
            <person name="Bhan S."/>
            <person name="Das S."/>
            <person name="Gupta A."/>
            <person name="Adhikary S.P."/>
            <person name="Tripathy S."/>
        </authorList>
    </citation>
    <scope>NUCLEOTIDE SEQUENCE</scope>
    <source>
        <strain evidence="2">VB521301</strain>
    </source>
</reference>
<dbReference type="STRING" id="1479485.DA73_0226370"/>
<comment type="caution">
    <text evidence="2">The sequence shown here is derived from an EMBL/GenBank/DDBJ whole genome shotgun (WGS) entry which is preliminary data.</text>
</comment>
<organism evidence="2">
    <name type="scientific">Tolypothrix bouteillei VB521301</name>
    <dbReference type="NCBI Taxonomy" id="1479485"/>
    <lineage>
        <taxon>Bacteria</taxon>
        <taxon>Bacillati</taxon>
        <taxon>Cyanobacteriota</taxon>
        <taxon>Cyanophyceae</taxon>
        <taxon>Nostocales</taxon>
        <taxon>Tolypothrichaceae</taxon>
        <taxon>Tolypothrix</taxon>
    </lineage>
</organism>
<dbReference type="EMBL" id="JHEG02000054">
    <property type="protein sequence ID" value="KIE09853.1"/>
    <property type="molecule type" value="Genomic_DNA"/>
</dbReference>
<dbReference type="RefSeq" id="WP_038086730.1">
    <property type="nucleotide sequence ID" value="NZ_JHEG04000001.1"/>
</dbReference>
<name>A0A0C1R1W6_9CYAN</name>
<evidence type="ECO:0000313" key="1">
    <source>
        <dbReference type="EMBL" id="KAF3884663.1"/>
    </source>
</evidence>
<accession>A0A0C1R1W6</accession>
<evidence type="ECO:0000313" key="2">
    <source>
        <dbReference type="EMBL" id="KIE09853.1"/>
    </source>
</evidence>
<protein>
    <submittedName>
        <fullName evidence="2">WD repeat-containing protein</fullName>
    </submittedName>
</protein>